<protein>
    <submittedName>
        <fullName evidence="2">Uncharacterized protein</fullName>
    </submittedName>
</protein>
<proteinExistence type="predicted"/>
<evidence type="ECO:0000313" key="2">
    <source>
        <dbReference type="EMBL" id="EKM52434.1"/>
    </source>
</evidence>
<dbReference type="HOGENOM" id="CLU_062759_0_0_1"/>
<dbReference type="GeneID" id="18907163"/>
<organism evidence="2 3">
    <name type="scientific">Phanerochaete carnosa (strain HHB-10118-sp)</name>
    <name type="common">White-rot fungus</name>
    <name type="synonym">Peniophora carnosa</name>
    <dbReference type="NCBI Taxonomy" id="650164"/>
    <lineage>
        <taxon>Eukaryota</taxon>
        <taxon>Fungi</taxon>
        <taxon>Dikarya</taxon>
        <taxon>Basidiomycota</taxon>
        <taxon>Agaricomycotina</taxon>
        <taxon>Agaricomycetes</taxon>
        <taxon>Polyporales</taxon>
        <taxon>Phanerochaetaceae</taxon>
        <taxon>Phanerochaete</taxon>
    </lineage>
</organism>
<reference evidence="2 3" key="1">
    <citation type="journal article" date="2012" name="BMC Genomics">
        <title>Comparative genomics of the white-rot fungi, Phanerochaete carnosa and P. chrysosporium, to elucidate the genetic basis of the distinct wood types they colonize.</title>
        <authorList>
            <person name="Suzuki H."/>
            <person name="MacDonald J."/>
            <person name="Syed K."/>
            <person name="Salamov A."/>
            <person name="Hori C."/>
            <person name="Aerts A."/>
            <person name="Henrissat B."/>
            <person name="Wiebenga A."/>
            <person name="vanKuyk P.A."/>
            <person name="Barry K."/>
            <person name="Lindquist E."/>
            <person name="LaButti K."/>
            <person name="Lapidus A."/>
            <person name="Lucas S."/>
            <person name="Coutinho P."/>
            <person name="Gong Y."/>
            <person name="Samejima M."/>
            <person name="Mahadevan R."/>
            <person name="Abou-Zaid M."/>
            <person name="de Vries R.P."/>
            <person name="Igarashi K."/>
            <person name="Yadav J.S."/>
            <person name="Grigoriev I.V."/>
            <person name="Master E.R."/>
        </authorList>
    </citation>
    <scope>NUCLEOTIDE SEQUENCE [LARGE SCALE GENOMIC DNA]</scope>
    <source>
        <strain evidence="2 3">HHB-10118-sp</strain>
    </source>
</reference>
<keyword evidence="3" id="KW-1185">Reference proteome</keyword>
<keyword evidence="1" id="KW-0812">Transmembrane</keyword>
<evidence type="ECO:0000313" key="3">
    <source>
        <dbReference type="Proteomes" id="UP000008370"/>
    </source>
</evidence>
<feature type="transmembrane region" description="Helical" evidence="1">
    <location>
        <begin position="77"/>
        <end position="96"/>
    </location>
</feature>
<accession>K5W0N6</accession>
<dbReference type="KEGG" id="pco:PHACADRAFT_100589"/>
<gene>
    <name evidence="2" type="ORF">PHACADRAFT_100589</name>
</gene>
<sequence length="342" mass="37850">MSATNSSDPTGGAGAGNATAPQIPPQVIAAVLEGYADGIRNPIGFVLVATIFASMLIPILIALFYFSTPTSRRQPAFILNVITILFGLGIAIWNNYLELAGVLNPTKQVSLKSVDGFAVVFGLAPWLAELVLALRLLVVFPPSQTSWRKLAAVFAFPVAVKIVRLACVITYFHNWIRETDSAANPLQAAETVDYKHSPYTKVDWFLQIFDNLYLSALFIGRLYHSQIFNAMSGRRANESTYTYPSEQNRVATVIFNIILIIDLYTDPNHIVNTVYLLFVNYYISIIGVVFATGEHAFYHVSEAFWLTSLQYGARASITNSNKLWRRSMAAAPRRARGGRSRA</sequence>
<dbReference type="Proteomes" id="UP000008370">
    <property type="component" value="Unassembled WGS sequence"/>
</dbReference>
<feature type="transmembrane region" description="Helical" evidence="1">
    <location>
        <begin position="204"/>
        <end position="224"/>
    </location>
</feature>
<name>K5W0N6_PHACS</name>
<evidence type="ECO:0000256" key="1">
    <source>
        <dbReference type="SAM" id="Phobius"/>
    </source>
</evidence>
<feature type="transmembrane region" description="Helical" evidence="1">
    <location>
        <begin position="116"/>
        <end position="138"/>
    </location>
</feature>
<keyword evidence="1" id="KW-0472">Membrane</keyword>
<dbReference type="InParanoid" id="K5W0N6"/>
<feature type="transmembrane region" description="Helical" evidence="1">
    <location>
        <begin position="43"/>
        <end position="65"/>
    </location>
</feature>
<dbReference type="OrthoDB" id="2751582at2759"/>
<dbReference type="RefSeq" id="XP_007398780.1">
    <property type="nucleotide sequence ID" value="XM_007398718.1"/>
</dbReference>
<keyword evidence="1" id="KW-1133">Transmembrane helix</keyword>
<dbReference type="AlphaFoldDB" id="K5W0N6"/>
<dbReference type="EMBL" id="JH930475">
    <property type="protein sequence ID" value="EKM52434.1"/>
    <property type="molecule type" value="Genomic_DNA"/>
</dbReference>
<feature type="transmembrane region" description="Helical" evidence="1">
    <location>
        <begin position="150"/>
        <end position="172"/>
    </location>
</feature>